<dbReference type="PROSITE" id="PS51608">
    <property type="entry name" value="SAM_MT_UBIE"/>
    <property type="match status" value="1"/>
</dbReference>
<dbReference type="Pfam" id="PF08241">
    <property type="entry name" value="Methyltransf_11"/>
    <property type="match status" value="1"/>
</dbReference>
<dbReference type="AlphaFoldDB" id="A0A0F7JKT0"/>
<evidence type="ECO:0000313" key="6">
    <source>
        <dbReference type="Proteomes" id="UP000034024"/>
    </source>
</evidence>
<dbReference type="InterPro" id="IPR013216">
    <property type="entry name" value="Methyltransf_11"/>
</dbReference>
<keyword evidence="3" id="KW-0949">S-adenosyl-L-methionine</keyword>
<organism evidence="5 6">
    <name type="scientific">Deinococcus soli</name>
    <name type="common">ex Cha et al. 2016</name>
    <dbReference type="NCBI Taxonomy" id="1309411"/>
    <lineage>
        <taxon>Bacteria</taxon>
        <taxon>Thermotogati</taxon>
        <taxon>Deinococcota</taxon>
        <taxon>Deinococci</taxon>
        <taxon>Deinococcales</taxon>
        <taxon>Deinococcaceae</taxon>
        <taxon>Deinococcus</taxon>
    </lineage>
</organism>
<dbReference type="Gene3D" id="3.40.50.150">
    <property type="entry name" value="Vaccinia Virus protein VP39"/>
    <property type="match status" value="1"/>
</dbReference>
<evidence type="ECO:0000259" key="4">
    <source>
        <dbReference type="Pfam" id="PF08241"/>
    </source>
</evidence>
<dbReference type="InterPro" id="IPR004033">
    <property type="entry name" value="UbiE/COQ5_MeTrFase"/>
</dbReference>
<dbReference type="EMBL" id="CP011389">
    <property type="protein sequence ID" value="AKH16866.1"/>
    <property type="molecule type" value="Genomic_DNA"/>
</dbReference>
<sequence length="263" mass="27009">MSEERVRANERLFDAVADRYDGVGFLAQAARFVAEVAGVQPGEAVLDVMTGTGAVAAAVAGRAGRVVGVDVSAGMLAQARARVPGAEFMRGDAAALPFPDDAFDVVVCAAGVFFLPDMPGGVREWARVVRPGGRVVVSSFGTGLLGPLPGLWRARLAGTGLKPGAPPLGRLPTPEALADVLRAAGLTDVRATLHPLTYTLTDVGARWADIRAGLEGVPLASLPPQEVAALEAAHHADLAPLFERGPLTVPLPVIVASGHVATI</sequence>
<evidence type="ECO:0000256" key="1">
    <source>
        <dbReference type="ARBA" id="ARBA00022603"/>
    </source>
</evidence>
<evidence type="ECO:0000313" key="5">
    <source>
        <dbReference type="EMBL" id="AKH16866.1"/>
    </source>
</evidence>
<dbReference type="OrthoDB" id="9777638at2"/>
<dbReference type="GO" id="GO:0008757">
    <property type="term" value="F:S-adenosylmethionine-dependent methyltransferase activity"/>
    <property type="evidence" value="ECO:0007669"/>
    <property type="project" value="InterPro"/>
</dbReference>
<dbReference type="SUPFAM" id="SSF53335">
    <property type="entry name" value="S-adenosyl-L-methionine-dependent methyltransferases"/>
    <property type="match status" value="1"/>
</dbReference>
<name>A0A0F7JKT0_9DEIO</name>
<dbReference type="Proteomes" id="UP000034024">
    <property type="component" value="Chromosome"/>
</dbReference>
<reference evidence="5 6" key="1">
    <citation type="submission" date="2015-01" db="EMBL/GenBank/DDBJ databases">
        <title>Deinococcus soli/N5/whole genome sequencing.</title>
        <authorList>
            <person name="Kim M.K."/>
            <person name="Srinivasan S."/>
            <person name="Lee J.-J."/>
        </authorList>
    </citation>
    <scope>NUCLEOTIDE SEQUENCE [LARGE SCALE GENOMIC DNA]</scope>
    <source>
        <strain evidence="5 6">N5</strain>
    </source>
</reference>
<dbReference type="PANTHER" id="PTHR43591:SF24">
    <property type="entry name" value="2-METHOXY-6-POLYPRENYL-1,4-BENZOQUINOL METHYLASE, MITOCHONDRIAL"/>
    <property type="match status" value="1"/>
</dbReference>
<dbReference type="InterPro" id="IPR029063">
    <property type="entry name" value="SAM-dependent_MTases_sf"/>
</dbReference>
<dbReference type="KEGG" id="dch:SY84_07130"/>
<keyword evidence="2 5" id="KW-0808">Transferase</keyword>
<proteinExistence type="predicted"/>
<accession>A0A0F7JKT0</accession>
<evidence type="ECO:0000256" key="2">
    <source>
        <dbReference type="ARBA" id="ARBA00022679"/>
    </source>
</evidence>
<dbReference type="GO" id="GO:0032259">
    <property type="term" value="P:methylation"/>
    <property type="evidence" value="ECO:0007669"/>
    <property type="project" value="UniProtKB-KW"/>
</dbReference>
<evidence type="ECO:0000256" key="3">
    <source>
        <dbReference type="ARBA" id="ARBA00022691"/>
    </source>
</evidence>
<dbReference type="PATRIC" id="fig|1309411.5.peg.1454"/>
<keyword evidence="6" id="KW-1185">Reference proteome</keyword>
<dbReference type="RefSeq" id="WP_046843437.1">
    <property type="nucleotide sequence ID" value="NZ_CP011389.1"/>
</dbReference>
<protein>
    <submittedName>
        <fullName evidence="5">Methyltransferase</fullName>
    </submittedName>
</protein>
<gene>
    <name evidence="5" type="ORF">SY84_07130</name>
</gene>
<dbReference type="PANTHER" id="PTHR43591">
    <property type="entry name" value="METHYLTRANSFERASE"/>
    <property type="match status" value="1"/>
</dbReference>
<feature type="domain" description="Methyltransferase type 11" evidence="4">
    <location>
        <begin position="46"/>
        <end position="137"/>
    </location>
</feature>
<keyword evidence="1 5" id="KW-0489">Methyltransferase</keyword>